<dbReference type="Pfam" id="PF00722">
    <property type="entry name" value="Glyco_hydro_16"/>
    <property type="match status" value="1"/>
</dbReference>
<organism evidence="8 9">
    <name type="scientific">Penicillium digitatum</name>
    <name type="common">Green mold</name>
    <dbReference type="NCBI Taxonomy" id="36651"/>
    <lineage>
        <taxon>Eukaryota</taxon>
        <taxon>Fungi</taxon>
        <taxon>Dikarya</taxon>
        <taxon>Ascomycota</taxon>
        <taxon>Pezizomycotina</taxon>
        <taxon>Eurotiomycetes</taxon>
        <taxon>Eurotiomycetidae</taxon>
        <taxon>Eurotiales</taxon>
        <taxon>Aspergillaceae</taxon>
        <taxon>Penicillium</taxon>
    </lineage>
</organism>
<keyword evidence="6" id="KW-0732">Signal</keyword>
<keyword evidence="3" id="KW-0325">Glycoprotein</keyword>
<dbReference type="EMBL" id="CP060774">
    <property type="protein sequence ID" value="QQK40661.1"/>
    <property type="molecule type" value="Genomic_DNA"/>
</dbReference>
<dbReference type="GO" id="GO:0005886">
    <property type="term" value="C:plasma membrane"/>
    <property type="evidence" value="ECO:0007669"/>
    <property type="project" value="UniProtKB-SubCell"/>
</dbReference>
<dbReference type="Proteomes" id="UP000595662">
    <property type="component" value="Chromosome 1"/>
</dbReference>
<evidence type="ECO:0000313" key="9">
    <source>
        <dbReference type="Proteomes" id="UP000595662"/>
    </source>
</evidence>
<dbReference type="AlphaFoldDB" id="A0A7T6XGG9"/>
<dbReference type="Gene3D" id="2.60.120.200">
    <property type="match status" value="1"/>
</dbReference>
<keyword evidence="2" id="KW-1003">Cell membrane</keyword>
<dbReference type="InterPro" id="IPR000757">
    <property type="entry name" value="Beta-glucanase-like"/>
</dbReference>
<feature type="chain" id="PRO_5030533315" evidence="6">
    <location>
        <begin position="20"/>
        <end position="325"/>
    </location>
</feature>
<proteinExistence type="predicted"/>
<evidence type="ECO:0000256" key="4">
    <source>
        <dbReference type="ARBA" id="ARBA00023288"/>
    </source>
</evidence>
<dbReference type="InterPro" id="IPR050546">
    <property type="entry name" value="Glycosyl_Hydrlase_16"/>
</dbReference>
<comment type="subcellular location">
    <subcellularLocation>
        <location evidence="1">Cell membrane</location>
        <topology evidence="1">Lipid-anchor</topology>
        <topology evidence="1">GPI-anchor</topology>
    </subcellularLocation>
</comment>
<feature type="signal peptide" evidence="6">
    <location>
        <begin position="1"/>
        <end position="19"/>
    </location>
</feature>
<dbReference type="PROSITE" id="PS51762">
    <property type="entry name" value="GH16_2"/>
    <property type="match status" value="1"/>
</dbReference>
<keyword evidence="4" id="KW-0449">Lipoprotein</keyword>
<evidence type="ECO:0000256" key="3">
    <source>
        <dbReference type="ARBA" id="ARBA00022622"/>
    </source>
</evidence>
<keyword evidence="5" id="KW-0472">Membrane</keyword>
<name>A0A7T6XGG9_PENDI</name>
<dbReference type="GO" id="GO:0004553">
    <property type="term" value="F:hydrolase activity, hydrolyzing O-glycosyl compounds"/>
    <property type="evidence" value="ECO:0007669"/>
    <property type="project" value="InterPro"/>
</dbReference>
<protein>
    <submittedName>
        <fullName evidence="8">Cell wall glucanase, putative</fullName>
    </submittedName>
</protein>
<dbReference type="GO" id="GO:0016757">
    <property type="term" value="F:glycosyltransferase activity"/>
    <property type="evidence" value="ECO:0007669"/>
    <property type="project" value="TreeGrafter"/>
</dbReference>
<evidence type="ECO:0000256" key="1">
    <source>
        <dbReference type="ARBA" id="ARBA00004609"/>
    </source>
</evidence>
<keyword evidence="3" id="KW-0336">GPI-anchor</keyword>
<dbReference type="GO" id="GO:0098552">
    <property type="term" value="C:side of membrane"/>
    <property type="evidence" value="ECO:0007669"/>
    <property type="project" value="UniProtKB-KW"/>
</dbReference>
<feature type="domain" description="GH16" evidence="7">
    <location>
        <begin position="11"/>
        <end position="209"/>
    </location>
</feature>
<evidence type="ECO:0000259" key="7">
    <source>
        <dbReference type="PROSITE" id="PS51762"/>
    </source>
</evidence>
<evidence type="ECO:0000256" key="2">
    <source>
        <dbReference type="ARBA" id="ARBA00022475"/>
    </source>
</evidence>
<dbReference type="GO" id="GO:0005975">
    <property type="term" value="P:carbohydrate metabolic process"/>
    <property type="evidence" value="ECO:0007669"/>
    <property type="project" value="InterPro"/>
</dbReference>
<gene>
    <name evidence="8" type="ORF">Pdw03_3515</name>
</gene>
<dbReference type="PANTHER" id="PTHR10963">
    <property type="entry name" value="GLYCOSYL HYDROLASE-RELATED"/>
    <property type="match status" value="1"/>
</dbReference>
<keyword evidence="5" id="KW-0812">Transmembrane</keyword>
<dbReference type="GeneID" id="26236262"/>
<sequence>MRFFLGAALSLLSSTQVVAQTYTDCNPTQKSCPADPAFSQSDKTFDFTSGASGGFKSTGAVTYDQTNGATFTISKQGDGPLIQSGWYIMFGRVECIIKAAPGTGITNYFGKGDTSSYSRGAFHDNPGNHDDFHTFSIDWTSSQIVWSIDGKTSPMMVKVGVWAGGDPNNSKGTIDWAGGLTDYSQGPFKMHMKSMTVTDYSTGTSYRYGDKSGSWQSIIAEGGKVNGNRAAEPTSTESAPVITATIDSVPVPWSGTHKETSSWVTPDVWPWVATGAPSASSTGYQSGWESSSGQKQPPGGGSIIYLPLYVSTIAFFFGCIFPLWR</sequence>
<dbReference type="GO" id="GO:0031505">
    <property type="term" value="P:fungal-type cell wall organization"/>
    <property type="evidence" value="ECO:0007669"/>
    <property type="project" value="TreeGrafter"/>
</dbReference>
<dbReference type="VEuPathDB" id="FungiDB:PDIP_79460"/>
<evidence type="ECO:0000256" key="5">
    <source>
        <dbReference type="SAM" id="Phobius"/>
    </source>
</evidence>
<dbReference type="GO" id="GO:0009277">
    <property type="term" value="C:fungal-type cell wall"/>
    <property type="evidence" value="ECO:0007669"/>
    <property type="project" value="TreeGrafter"/>
</dbReference>
<reference evidence="8 9" key="1">
    <citation type="submission" date="2020-08" db="EMBL/GenBank/DDBJ databases">
        <title>The completed genome sequence of the pathogenic ascomycete fungus Penicillium digitatum.</title>
        <authorList>
            <person name="Wang M."/>
        </authorList>
    </citation>
    <scope>NUCLEOTIDE SEQUENCE [LARGE SCALE GENOMIC DNA]</scope>
    <source>
        <strain evidence="8 9">PdW03</strain>
    </source>
</reference>
<dbReference type="InterPro" id="IPR013320">
    <property type="entry name" value="ConA-like_dom_sf"/>
</dbReference>
<evidence type="ECO:0000256" key="6">
    <source>
        <dbReference type="SAM" id="SignalP"/>
    </source>
</evidence>
<accession>A0A7T6XGG9</accession>
<feature type="transmembrane region" description="Helical" evidence="5">
    <location>
        <begin position="304"/>
        <end position="324"/>
    </location>
</feature>
<dbReference type="SUPFAM" id="SSF49899">
    <property type="entry name" value="Concanavalin A-like lectins/glucanases"/>
    <property type="match status" value="1"/>
</dbReference>
<dbReference type="PANTHER" id="PTHR10963:SF68">
    <property type="entry name" value="GLYCOSIDASE CRH1-RELATED"/>
    <property type="match status" value="1"/>
</dbReference>
<evidence type="ECO:0000313" key="8">
    <source>
        <dbReference type="EMBL" id="QQK40661.1"/>
    </source>
</evidence>
<dbReference type="RefSeq" id="XP_065955913.1">
    <property type="nucleotide sequence ID" value="XM_066100513.1"/>
</dbReference>
<keyword evidence="5" id="KW-1133">Transmembrane helix</keyword>